<evidence type="ECO:0000256" key="1">
    <source>
        <dbReference type="SAM" id="SignalP"/>
    </source>
</evidence>
<dbReference type="EMBL" id="FNKP01000004">
    <property type="protein sequence ID" value="SDR54515.1"/>
    <property type="molecule type" value="Genomic_DNA"/>
</dbReference>
<protein>
    <recommendedName>
        <fullName evidence="4">DUF2790 domain-containing protein</fullName>
    </recommendedName>
</protein>
<name>A0A1H1JXZ7_9BURK</name>
<evidence type="ECO:0000313" key="2">
    <source>
        <dbReference type="EMBL" id="SDR54515.1"/>
    </source>
</evidence>
<feature type="chain" id="PRO_5010245403" description="DUF2790 domain-containing protein" evidence="1">
    <location>
        <begin position="19"/>
        <end position="84"/>
    </location>
</feature>
<proteinExistence type="predicted"/>
<evidence type="ECO:0008006" key="4">
    <source>
        <dbReference type="Google" id="ProtNLM"/>
    </source>
</evidence>
<evidence type="ECO:0000313" key="3">
    <source>
        <dbReference type="Proteomes" id="UP000183487"/>
    </source>
</evidence>
<accession>A0A1H1JXZ7</accession>
<feature type="signal peptide" evidence="1">
    <location>
        <begin position="1"/>
        <end position="18"/>
    </location>
</feature>
<organism evidence="2 3">
    <name type="scientific">Paraburkholderia fungorum</name>
    <dbReference type="NCBI Taxonomy" id="134537"/>
    <lineage>
        <taxon>Bacteria</taxon>
        <taxon>Pseudomonadati</taxon>
        <taxon>Pseudomonadota</taxon>
        <taxon>Betaproteobacteria</taxon>
        <taxon>Burkholderiales</taxon>
        <taxon>Burkholderiaceae</taxon>
        <taxon>Paraburkholderia</taxon>
    </lineage>
</organism>
<dbReference type="AlphaFoldDB" id="A0A1H1JXZ7"/>
<keyword evidence="3" id="KW-1185">Reference proteome</keyword>
<sequence>MKRILLIALSAFTVVAHAEASAPQGKLLSVSTFSANGASVELSSVQMPDGKVCRPYVRDVLLGADKKTTITTETYCDGDKLSQG</sequence>
<gene>
    <name evidence="2" type="ORF">SAMN05443245_7445</name>
</gene>
<keyword evidence="1" id="KW-0732">Signal</keyword>
<dbReference type="Proteomes" id="UP000183487">
    <property type="component" value="Unassembled WGS sequence"/>
</dbReference>
<reference evidence="3" key="1">
    <citation type="submission" date="2016-10" db="EMBL/GenBank/DDBJ databases">
        <authorList>
            <person name="Varghese N."/>
        </authorList>
    </citation>
    <scope>NUCLEOTIDE SEQUENCE [LARGE SCALE GENOMIC DNA]</scope>
    <source>
        <strain evidence="3">GAS106B</strain>
    </source>
</reference>
<dbReference type="RefSeq" id="WP_171910397.1">
    <property type="nucleotide sequence ID" value="NZ_FNKP01000004.1"/>
</dbReference>